<dbReference type="EMBL" id="CAJFCV020000006">
    <property type="protein sequence ID" value="CAG9131725.1"/>
    <property type="molecule type" value="Genomic_DNA"/>
</dbReference>
<feature type="transmembrane region" description="Helical" evidence="7">
    <location>
        <begin position="630"/>
        <end position="648"/>
    </location>
</feature>
<dbReference type="EMBL" id="CAJFDI010000006">
    <property type="protein sequence ID" value="CAD5235382.1"/>
    <property type="molecule type" value="Genomic_DNA"/>
</dbReference>
<reference evidence="10" key="1">
    <citation type="submission" date="2020-09" db="EMBL/GenBank/DDBJ databases">
        <authorList>
            <person name="Kikuchi T."/>
        </authorList>
    </citation>
    <scope>NUCLEOTIDE SEQUENCE</scope>
    <source>
        <strain evidence="10">Ka4C1</strain>
    </source>
</reference>
<dbReference type="PROSITE" id="PS01186">
    <property type="entry name" value="EGF_2"/>
    <property type="match status" value="4"/>
</dbReference>
<feature type="disulfide bond" evidence="5">
    <location>
        <begin position="561"/>
        <end position="570"/>
    </location>
</feature>
<dbReference type="Proteomes" id="UP000659654">
    <property type="component" value="Unassembled WGS sequence"/>
</dbReference>
<feature type="disulfide bond" evidence="5">
    <location>
        <begin position="603"/>
        <end position="612"/>
    </location>
</feature>
<keyword evidence="7" id="KW-0812">Transmembrane</keyword>
<dbReference type="InterPro" id="IPR051022">
    <property type="entry name" value="Notch_Cell-Fate_Det"/>
</dbReference>
<evidence type="ECO:0000256" key="3">
    <source>
        <dbReference type="ARBA" id="ARBA00022737"/>
    </source>
</evidence>
<dbReference type="GO" id="GO:0005886">
    <property type="term" value="C:plasma membrane"/>
    <property type="evidence" value="ECO:0007669"/>
    <property type="project" value="TreeGrafter"/>
</dbReference>
<keyword evidence="3" id="KW-0677">Repeat</keyword>
<proteinExistence type="predicted"/>
<feature type="domain" description="EGF-like" evidence="9">
    <location>
        <begin position="391"/>
        <end position="422"/>
    </location>
</feature>
<sequence>MSKKVCWYILLLLLFSITINGRRYSRVFRRKHEKFDEDELDTDEEIIAKKPKKQILKKVSKLLNLPKVPPAPKLSAKKIVPTSEDEQINICLAKQPCLNNARCIPQGNVFFCDCEDGFFGKHCEFVADSGECAGNLCKKDQGICYSVAEQQMISVVQTHLGEKKLKPIPVSYKCWCKEGFHGDLCEYTEEMRECVENHCNGHGILTFEDFETTKCGDCVCEQNYMGEHCELVSPCKDIDCTNEATCELDAKGEAECKCPAELFRYEEFKISGEHCEIFDTISPPPCKPCEQGLTSFIECLAELGNFLPSDLGPWTSEYLKNGGDPADLKDKNCFNGGVCNVIVERLPLMPGSATEQLANTLFAVPKCDCPPEFEGQFCERRRKGECEKLSEEERCAHGVCVFTKAYGIQCICDEGYEGQRCERRNKCNPSPCGDALCTEVTLRDVSEEKIPICVCNDNQEVDGKGLKCSQPHFQQCRFKNGTHKCANNAACYPCSFDDEIDALFDICTPDEDARGFRCVCPPGLAKPFCDRPVTPCDVDVCQNGGICELSRNSPSGYTCSCPTSFTGLNCETFVSICSRVDNKCVEGSCVEDAAHHRGYRCDCHHGFLGRNCDRTYGANIIDLFHAYSRWTYPAAMTAILLPIMAIYYGKIFFIRKLDVKIEELEGDDSEEEEESSENQVDDEKNAKKAEILVQK</sequence>
<evidence type="ECO:0000313" key="11">
    <source>
        <dbReference type="Proteomes" id="UP000659654"/>
    </source>
</evidence>
<dbReference type="GO" id="GO:0005509">
    <property type="term" value="F:calcium ion binding"/>
    <property type="evidence" value="ECO:0007669"/>
    <property type="project" value="InterPro"/>
</dbReference>
<evidence type="ECO:0000256" key="1">
    <source>
        <dbReference type="ARBA" id="ARBA00022536"/>
    </source>
</evidence>
<dbReference type="SMART" id="SM00181">
    <property type="entry name" value="EGF"/>
    <property type="match status" value="10"/>
</dbReference>
<name>A0A7I8XDU7_BURXY</name>
<comment type="caution">
    <text evidence="5">Lacks conserved residue(s) required for the propagation of feature annotation.</text>
</comment>
<dbReference type="OrthoDB" id="430340at2759"/>
<feature type="domain" description="EGF-like" evidence="9">
    <location>
        <begin position="573"/>
        <end position="613"/>
    </location>
</feature>
<feature type="domain" description="EGF-like" evidence="9">
    <location>
        <begin position="532"/>
        <end position="571"/>
    </location>
</feature>
<keyword evidence="11" id="KW-1185">Reference proteome</keyword>
<feature type="region of interest" description="Disordered" evidence="6">
    <location>
        <begin position="665"/>
        <end position="695"/>
    </location>
</feature>
<evidence type="ECO:0000256" key="5">
    <source>
        <dbReference type="PROSITE-ProRule" id="PRU00076"/>
    </source>
</evidence>
<dbReference type="GO" id="GO:0007157">
    <property type="term" value="P:heterophilic cell-cell adhesion via plasma membrane cell adhesion molecules"/>
    <property type="evidence" value="ECO:0007669"/>
    <property type="project" value="TreeGrafter"/>
</dbReference>
<feature type="signal peptide" evidence="8">
    <location>
        <begin position="1"/>
        <end position="21"/>
    </location>
</feature>
<feature type="disulfide bond" evidence="5">
    <location>
        <begin position="114"/>
        <end position="123"/>
    </location>
</feature>
<evidence type="ECO:0000259" key="9">
    <source>
        <dbReference type="PROSITE" id="PS50026"/>
    </source>
</evidence>
<dbReference type="CDD" id="cd00054">
    <property type="entry name" value="EGF_CA"/>
    <property type="match status" value="2"/>
</dbReference>
<dbReference type="PANTHER" id="PTHR24049">
    <property type="entry name" value="CRUMBS FAMILY MEMBER"/>
    <property type="match status" value="1"/>
</dbReference>
<dbReference type="PROSITE" id="PS50026">
    <property type="entry name" value="EGF_3"/>
    <property type="match status" value="4"/>
</dbReference>
<keyword evidence="1 5" id="KW-0245">EGF-like domain</keyword>
<dbReference type="PROSITE" id="PS00022">
    <property type="entry name" value="EGF_1"/>
    <property type="match status" value="7"/>
</dbReference>
<dbReference type="Proteomes" id="UP000582659">
    <property type="component" value="Unassembled WGS sequence"/>
</dbReference>
<keyword evidence="7" id="KW-1133">Transmembrane helix</keyword>
<evidence type="ECO:0000256" key="7">
    <source>
        <dbReference type="SAM" id="Phobius"/>
    </source>
</evidence>
<comment type="caution">
    <text evidence="10">The sequence shown here is derived from an EMBL/GenBank/DDBJ whole genome shotgun (WGS) entry which is preliminary data.</text>
</comment>
<evidence type="ECO:0000256" key="8">
    <source>
        <dbReference type="SAM" id="SignalP"/>
    </source>
</evidence>
<feature type="compositionally biased region" description="Acidic residues" evidence="6">
    <location>
        <begin position="665"/>
        <end position="680"/>
    </location>
</feature>
<feature type="domain" description="EGF-like" evidence="9">
    <location>
        <begin position="87"/>
        <end position="124"/>
    </location>
</feature>
<organism evidence="10 11">
    <name type="scientific">Bursaphelenchus xylophilus</name>
    <name type="common">Pinewood nematode worm</name>
    <name type="synonym">Aphelenchoides xylophilus</name>
    <dbReference type="NCBI Taxonomy" id="6326"/>
    <lineage>
        <taxon>Eukaryota</taxon>
        <taxon>Metazoa</taxon>
        <taxon>Ecdysozoa</taxon>
        <taxon>Nematoda</taxon>
        <taxon>Chromadorea</taxon>
        <taxon>Rhabditida</taxon>
        <taxon>Tylenchina</taxon>
        <taxon>Tylenchomorpha</taxon>
        <taxon>Aphelenchoidea</taxon>
        <taxon>Aphelenchoididae</taxon>
        <taxon>Bursaphelenchus</taxon>
    </lineage>
</organism>
<dbReference type="Pfam" id="PF00008">
    <property type="entry name" value="EGF"/>
    <property type="match status" value="2"/>
</dbReference>
<accession>A0A7I8XDU7</accession>
<dbReference type="SUPFAM" id="SSF57196">
    <property type="entry name" value="EGF/Laminin"/>
    <property type="match status" value="3"/>
</dbReference>
<dbReference type="Gene3D" id="2.10.25.10">
    <property type="entry name" value="Laminin"/>
    <property type="match status" value="6"/>
</dbReference>
<feature type="disulfide bond" evidence="5">
    <location>
        <begin position="412"/>
        <end position="421"/>
    </location>
</feature>
<evidence type="ECO:0000256" key="6">
    <source>
        <dbReference type="SAM" id="MobiDB-lite"/>
    </source>
</evidence>
<dbReference type="InterPro" id="IPR001881">
    <property type="entry name" value="EGF-like_Ca-bd_dom"/>
</dbReference>
<protein>
    <submittedName>
        <fullName evidence="10">(pine wood nematode) hypothetical protein</fullName>
    </submittedName>
</protein>
<evidence type="ECO:0000256" key="2">
    <source>
        <dbReference type="ARBA" id="ARBA00022729"/>
    </source>
</evidence>
<dbReference type="GO" id="GO:0045197">
    <property type="term" value="P:establishment or maintenance of epithelial cell apical/basal polarity"/>
    <property type="evidence" value="ECO:0007669"/>
    <property type="project" value="TreeGrafter"/>
</dbReference>
<keyword evidence="4 5" id="KW-1015">Disulfide bond</keyword>
<dbReference type="InterPro" id="IPR000742">
    <property type="entry name" value="EGF"/>
</dbReference>
<feature type="compositionally biased region" description="Basic and acidic residues" evidence="6">
    <location>
        <begin position="681"/>
        <end position="695"/>
    </location>
</feature>
<gene>
    <name evidence="10" type="ORF">BXYJ_LOCUS15473</name>
</gene>
<dbReference type="SMART" id="SM00179">
    <property type="entry name" value="EGF_CA"/>
    <property type="match status" value="2"/>
</dbReference>
<dbReference type="PANTHER" id="PTHR24049:SF22">
    <property type="entry name" value="DROSOPHILA CRUMBS HOMOLOG"/>
    <property type="match status" value="1"/>
</dbReference>
<keyword evidence="2 8" id="KW-0732">Signal</keyword>
<feature type="chain" id="PRO_5035385064" evidence="8">
    <location>
        <begin position="22"/>
        <end position="695"/>
    </location>
</feature>
<evidence type="ECO:0000313" key="10">
    <source>
        <dbReference type="EMBL" id="CAD5235382.1"/>
    </source>
</evidence>
<dbReference type="AlphaFoldDB" id="A0A7I8XDU7"/>
<dbReference type="GO" id="GO:0032991">
    <property type="term" value="C:protein-containing complex"/>
    <property type="evidence" value="ECO:0007669"/>
    <property type="project" value="TreeGrafter"/>
</dbReference>
<keyword evidence="7" id="KW-0472">Membrane</keyword>
<feature type="disulfide bond" evidence="5">
    <location>
        <begin position="584"/>
        <end position="601"/>
    </location>
</feature>
<evidence type="ECO:0000256" key="4">
    <source>
        <dbReference type="ARBA" id="ARBA00023157"/>
    </source>
</evidence>